<dbReference type="OMA" id="HIFAFAH"/>
<organism evidence="1 2">
    <name type="scientific">Lottia gigantea</name>
    <name type="common">Giant owl limpet</name>
    <dbReference type="NCBI Taxonomy" id="225164"/>
    <lineage>
        <taxon>Eukaryota</taxon>
        <taxon>Metazoa</taxon>
        <taxon>Spiralia</taxon>
        <taxon>Lophotrochozoa</taxon>
        <taxon>Mollusca</taxon>
        <taxon>Gastropoda</taxon>
        <taxon>Patellogastropoda</taxon>
        <taxon>Lottioidea</taxon>
        <taxon>Lottiidae</taxon>
        <taxon>Lottia</taxon>
    </lineage>
</organism>
<dbReference type="Proteomes" id="UP000030746">
    <property type="component" value="Unassembled WGS sequence"/>
</dbReference>
<dbReference type="KEGG" id="lgi:LOTGIDRAFT_214570"/>
<dbReference type="OrthoDB" id="6019768at2759"/>
<dbReference type="HOGENOM" id="CLU_174919_0_0_1"/>
<dbReference type="RefSeq" id="XP_009052809.1">
    <property type="nucleotide sequence ID" value="XM_009054561.1"/>
</dbReference>
<keyword evidence="2" id="KW-1185">Reference proteome</keyword>
<evidence type="ECO:0000313" key="1">
    <source>
        <dbReference type="EMBL" id="ESO96446.1"/>
    </source>
</evidence>
<name>V4ARW9_LOTGI</name>
<evidence type="ECO:0000313" key="2">
    <source>
        <dbReference type="Proteomes" id="UP000030746"/>
    </source>
</evidence>
<reference evidence="1 2" key="1">
    <citation type="journal article" date="2013" name="Nature">
        <title>Insights into bilaterian evolution from three spiralian genomes.</title>
        <authorList>
            <person name="Simakov O."/>
            <person name="Marletaz F."/>
            <person name="Cho S.J."/>
            <person name="Edsinger-Gonzales E."/>
            <person name="Havlak P."/>
            <person name="Hellsten U."/>
            <person name="Kuo D.H."/>
            <person name="Larsson T."/>
            <person name="Lv J."/>
            <person name="Arendt D."/>
            <person name="Savage R."/>
            <person name="Osoegawa K."/>
            <person name="de Jong P."/>
            <person name="Grimwood J."/>
            <person name="Chapman J.A."/>
            <person name="Shapiro H."/>
            <person name="Aerts A."/>
            <person name="Otillar R.P."/>
            <person name="Terry A.Y."/>
            <person name="Boore J.L."/>
            <person name="Grigoriev I.V."/>
            <person name="Lindberg D.R."/>
            <person name="Seaver E.C."/>
            <person name="Weisblat D.A."/>
            <person name="Putnam N.H."/>
            <person name="Rokhsar D.S."/>
        </authorList>
    </citation>
    <scope>NUCLEOTIDE SEQUENCE [LARGE SCALE GENOMIC DNA]</scope>
</reference>
<gene>
    <name evidence="1" type="ORF">LOTGIDRAFT_214570</name>
</gene>
<accession>V4ARW9</accession>
<dbReference type="GeneID" id="20246513"/>
<proteinExistence type="predicted"/>
<sequence length="98" mass="11171">MDLLKLFTGQNGDFLQDLGTLNFINSGDKEMLQRVTGARVAAYVFDKLTNEQEIEALRTATILSISKYVKDHPKASKEEMVKEIGKQIYEFQKKIESL</sequence>
<protein>
    <submittedName>
        <fullName evidence="1">Uncharacterized protein</fullName>
    </submittedName>
</protein>
<dbReference type="AlphaFoldDB" id="V4ARW9"/>
<dbReference type="EMBL" id="KB201459">
    <property type="protein sequence ID" value="ESO96446.1"/>
    <property type="molecule type" value="Genomic_DNA"/>
</dbReference>
<dbReference type="CTD" id="20246513"/>